<dbReference type="GeneID" id="63832197"/>
<dbReference type="Proteomes" id="UP000803844">
    <property type="component" value="Unassembled WGS sequence"/>
</dbReference>
<comment type="caution">
    <text evidence="1">The sequence shown here is derived from an EMBL/GenBank/DDBJ whole genome shotgun (WGS) entry which is preliminary data.</text>
</comment>
<reference evidence="1" key="1">
    <citation type="journal article" date="2020" name="Phytopathology">
        <title>Genome sequence of the chestnut blight fungus Cryphonectria parasitica EP155: A fundamental resource for an archetypical invasive plant pathogen.</title>
        <authorList>
            <person name="Crouch J.A."/>
            <person name="Dawe A."/>
            <person name="Aerts A."/>
            <person name="Barry K."/>
            <person name="Churchill A.C.L."/>
            <person name="Grimwood J."/>
            <person name="Hillman B."/>
            <person name="Milgroom M.G."/>
            <person name="Pangilinan J."/>
            <person name="Smith M."/>
            <person name="Salamov A."/>
            <person name="Schmutz J."/>
            <person name="Yadav J."/>
            <person name="Grigoriev I.V."/>
            <person name="Nuss D."/>
        </authorList>
    </citation>
    <scope>NUCLEOTIDE SEQUENCE</scope>
    <source>
        <strain evidence="1">EP155</strain>
    </source>
</reference>
<gene>
    <name evidence="1" type="ORF">M406DRAFT_103490</name>
</gene>
<evidence type="ECO:0000313" key="2">
    <source>
        <dbReference type="Proteomes" id="UP000803844"/>
    </source>
</evidence>
<name>A0A9P4XTK9_CRYP1</name>
<proteinExistence type="predicted"/>
<sequence length="55" mass="6061">HTQLDENPDFVSPQLAVLPPRIRLVFFFGVFPDCPRNTLALSRALSLSNAAPSHS</sequence>
<evidence type="ECO:0000313" key="1">
    <source>
        <dbReference type="EMBL" id="KAF3760769.1"/>
    </source>
</evidence>
<protein>
    <submittedName>
        <fullName evidence="1">Uncharacterized protein</fullName>
    </submittedName>
</protein>
<dbReference type="AlphaFoldDB" id="A0A9P4XTK9"/>
<dbReference type="RefSeq" id="XP_040771748.1">
    <property type="nucleotide sequence ID" value="XM_040915068.1"/>
</dbReference>
<accession>A0A9P4XTK9</accession>
<feature type="non-terminal residue" evidence="1">
    <location>
        <position position="1"/>
    </location>
</feature>
<keyword evidence="2" id="KW-1185">Reference proteome</keyword>
<organism evidence="1 2">
    <name type="scientific">Cryphonectria parasitica (strain ATCC 38755 / EP155)</name>
    <dbReference type="NCBI Taxonomy" id="660469"/>
    <lineage>
        <taxon>Eukaryota</taxon>
        <taxon>Fungi</taxon>
        <taxon>Dikarya</taxon>
        <taxon>Ascomycota</taxon>
        <taxon>Pezizomycotina</taxon>
        <taxon>Sordariomycetes</taxon>
        <taxon>Sordariomycetidae</taxon>
        <taxon>Diaporthales</taxon>
        <taxon>Cryphonectriaceae</taxon>
        <taxon>Cryphonectria-Endothia species complex</taxon>
        <taxon>Cryphonectria</taxon>
    </lineage>
</organism>
<dbReference type="EMBL" id="MU032352">
    <property type="protein sequence ID" value="KAF3760769.1"/>
    <property type="molecule type" value="Genomic_DNA"/>
</dbReference>